<gene>
    <name evidence="2" type="ORF">K0B96_16105</name>
</gene>
<protein>
    <submittedName>
        <fullName evidence="2">Uncharacterized protein</fullName>
    </submittedName>
</protein>
<keyword evidence="1" id="KW-1133">Transmembrane helix</keyword>
<keyword evidence="3" id="KW-1185">Reference proteome</keyword>
<proteinExistence type="predicted"/>
<evidence type="ECO:0000313" key="3">
    <source>
        <dbReference type="Proteomes" id="UP000825051"/>
    </source>
</evidence>
<sequence length="124" mass="13217">MSSAAELPPERAEPTDGLPHVVVITGIGLAVGLALCLLAASWIYVARYNLPSARAAGPESSFQHAPHARTSIEHDWQAQDAAVRAHLDTYGWVDRAAGIVRIPINRAIDVLATDAPASPPKDHR</sequence>
<dbReference type="RefSeq" id="WP_220161910.1">
    <property type="nucleotide sequence ID" value="NZ_CP080507.1"/>
</dbReference>
<name>A0A8F9XL32_9BACT</name>
<organism evidence="2 3">
    <name type="scientific">Horticoccus luteus</name>
    <dbReference type="NCBI Taxonomy" id="2862869"/>
    <lineage>
        <taxon>Bacteria</taxon>
        <taxon>Pseudomonadati</taxon>
        <taxon>Verrucomicrobiota</taxon>
        <taxon>Opitutia</taxon>
        <taxon>Opitutales</taxon>
        <taxon>Opitutaceae</taxon>
        <taxon>Horticoccus</taxon>
    </lineage>
</organism>
<dbReference type="KEGG" id="ole:K0B96_16105"/>
<evidence type="ECO:0000313" key="2">
    <source>
        <dbReference type="EMBL" id="QYM78806.1"/>
    </source>
</evidence>
<dbReference type="EMBL" id="CP080507">
    <property type="protein sequence ID" value="QYM78806.1"/>
    <property type="molecule type" value="Genomic_DNA"/>
</dbReference>
<dbReference type="AlphaFoldDB" id="A0A8F9XL32"/>
<keyword evidence="1" id="KW-0472">Membrane</keyword>
<dbReference type="Proteomes" id="UP000825051">
    <property type="component" value="Chromosome"/>
</dbReference>
<evidence type="ECO:0000256" key="1">
    <source>
        <dbReference type="SAM" id="Phobius"/>
    </source>
</evidence>
<keyword evidence="1" id="KW-0812">Transmembrane</keyword>
<accession>A0A8F9XL32</accession>
<feature type="transmembrane region" description="Helical" evidence="1">
    <location>
        <begin position="20"/>
        <end position="45"/>
    </location>
</feature>
<reference evidence="2" key="1">
    <citation type="submission" date="2021-08" db="EMBL/GenBank/DDBJ databases">
        <title>Genome of a novel bacterium of the phylum Verrucomicrobia, Oleiharenicola sp. KSB-15.</title>
        <authorList>
            <person name="Chung J.-H."/>
            <person name="Ahn J.-H."/>
            <person name="Yoon Y."/>
            <person name="Kim D.-Y."/>
            <person name="An S.-H."/>
            <person name="Park I."/>
            <person name="Yeon J."/>
        </authorList>
    </citation>
    <scope>NUCLEOTIDE SEQUENCE</scope>
    <source>
        <strain evidence="2">KSB-15</strain>
    </source>
</reference>